<dbReference type="InterPro" id="IPR003736">
    <property type="entry name" value="PAAI_dom"/>
</dbReference>
<sequence length="153" mass="16099">MNTSNPVAATLDELDGLAQLRHMMALGKRPGIAVSLDFDLVEADAGRAVFAGKPGEHAYNPLGTIHGGYAATLLDSACGCAVHASLSAAQSYTTLELKIAYHKAMTRDTGVVRAEGRVMSIGRRAAFAEARLVGEDGTLYASATSTLMVFERQ</sequence>
<dbReference type="Pfam" id="PF03061">
    <property type="entry name" value="4HBT"/>
    <property type="match status" value="1"/>
</dbReference>
<proteinExistence type="predicted"/>
<dbReference type="CDD" id="cd03443">
    <property type="entry name" value="PaaI_thioesterase"/>
    <property type="match status" value="1"/>
</dbReference>
<dbReference type="PANTHER" id="PTHR43240:SF1">
    <property type="entry name" value="BLR5584 PROTEIN"/>
    <property type="match status" value="1"/>
</dbReference>
<dbReference type="GO" id="GO:0061522">
    <property type="term" value="F:1,4-dihydroxy-2-naphthoyl-CoA thioesterase activity"/>
    <property type="evidence" value="ECO:0007669"/>
    <property type="project" value="TreeGrafter"/>
</dbReference>
<dbReference type="PANTHER" id="PTHR43240">
    <property type="entry name" value="1,4-DIHYDROXY-2-NAPHTHOYL-COA THIOESTERASE 1"/>
    <property type="match status" value="1"/>
</dbReference>
<dbReference type="SUPFAM" id="SSF54637">
    <property type="entry name" value="Thioesterase/thiol ester dehydrase-isomerase"/>
    <property type="match status" value="1"/>
</dbReference>
<dbReference type="Gene3D" id="3.10.129.10">
    <property type="entry name" value="Hotdog Thioesterase"/>
    <property type="match status" value="1"/>
</dbReference>
<reference evidence="3 4" key="1">
    <citation type="submission" date="2019-04" db="EMBL/GenBank/DDBJ databases">
        <title>Trinickia sp. 7GSK02, isolated from subtropical forest soil.</title>
        <authorList>
            <person name="Gao Z.-H."/>
            <person name="Qiu L.-H."/>
        </authorList>
    </citation>
    <scope>NUCLEOTIDE SEQUENCE [LARGE SCALE GENOMIC DNA]</scope>
    <source>
        <strain evidence="3 4">7GSK02</strain>
    </source>
</reference>
<accession>A0A4U1I107</accession>
<dbReference type="RefSeq" id="WP_136896726.1">
    <property type="nucleotide sequence ID" value="NZ_SWJE01000010.1"/>
</dbReference>
<dbReference type="EMBL" id="SWJE01000010">
    <property type="protein sequence ID" value="TKC86833.1"/>
    <property type="molecule type" value="Genomic_DNA"/>
</dbReference>
<protein>
    <submittedName>
        <fullName evidence="3">PaaI family thioesterase</fullName>
    </submittedName>
</protein>
<dbReference type="OrthoDB" id="9813282at2"/>
<dbReference type="NCBIfam" id="TIGR00369">
    <property type="entry name" value="unchar_dom_1"/>
    <property type="match status" value="1"/>
</dbReference>
<evidence type="ECO:0000313" key="3">
    <source>
        <dbReference type="EMBL" id="TKC86833.1"/>
    </source>
</evidence>
<name>A0A4U1I107_9BURK</name>
<dbReference type="Proteomes" id="UP000305539">
    <property type="component" value="Unassembled WGS sequence"/>
</dbReference>
<gene>
    <name evidence="3" type="ORF">FAZ69_19530</name>
</gene>
<keyword evidence="1" id="KW-0378">Hydrolase</keyword>
<evidence type="ECO:0000259" key="2">
    <source>
        <dbReference type="Pfam" id="PF03061"/>
    </source>
</evidence>
<dbReference type="GO" id="GO:0005829">
    <property type="term" value="C:cytosol"/>
    <property type="evidence" value="ECO:0007669"/>
    <property type="project" value="TreeGrafter"/>
</dbReference>
<keyword evidence="4" id="KW-1185">Reference proteome</keyword>
<dbReference type="InterPro" id="IPR006683">
    <property type="entry name" value="Thioestr_dom"/>
</dbReference>
<evidence type="ECO:0000313" key="4">
    <source>
        <dbReference type="Proteomes" id="UP000305539"/>
    </source>
</evidence>
<feature type="domain" description="Thioesterase" evidence="2">
    <location>
        <begin position="63"/>
        <end position="139"/>
    </location>
</feature>
<dbReference type="AlphaFoldDB" id="A0A4U1I107"/>
<evidence type="ECO:0000256" key="1">
    <source>
        <dbReference type="ARBA" id="ARBA00022801"/>
    </source>
</evidence>
<organism evidence="3 4">
    <name type="scientific">Trinickia terrae</name>
    <dbReference type="NCBI Taxonomy" id="2571161"/>
    <lineage>
        <taxon>Bacteria</taxon>
        <taxon>Pseudomonadati</taxon>
        <taxon>Pseudomonadota</taxon>
        <taxon>Betaproteobacteria</taxon>
        <taxon>Burkholderiales</taxon>
        <taxon>Burkholderiaceae</taxon>
        <taxon>Trinickia</taxon>
    </lineage>
</organism>
<comment type="caution">
    <text evidence="3">The sequence shown here is derived from an EMBL/GenBank/DDBJ whole genome shotgun (WGS) entry which is preliminary data.</text>
</comment>
<dbReference type="InterPro" id="IPR029069">
    <property type="entry name" value="HotDog_dom_sf"/>
</dbReference>